<accession>A0A5C7SJD4</accession>
<dbReference type="Proteomes" id="UP000321192">
    <property type="component" value="Unassembled WGS sequence"/>
</dbReference>
<dbReference type="RefSeq" id="WP_276659449.1">
    <property type="nucleotide sequence ID" value="NZ_SSFD01000223.1"/>
</dbReference>
<keyword evidence="3" id="KW-0378">Hydrolase</keyword>
<dbReference type="GO" id="GO:0005829">
    <property type="term" value="C:cytosol"/>
    <property type="evidence" value="ECO:0007669"/>
    <property type="project" value="TreeGrafter"/>
</dbReference>
<organism evidence="3 4">
    <name type="scientific">Thauera aminoaromatica</name>
    <dbReference type="NCBI Taxonomy" id="164330"/>
    <lineage>
        <taxon>Bacteria</taxon>
        <taxon>Pseudomonadati</taxon>
        <taxon>Pseudomonadota</taxon>
        <taxon>Betaproteobacteria</taxon>
        <taxon>Rhodocyclales</taxon>
        <taxon>Zoogloeaceae</taxon>
        <taxon>Thauera</taxon>
    </lineage>
</organism>
<feature type="domain" description="Metalloprotease TldD/E C-terminal" evidence="2">
    <location>
        <begin position="3"/>
        <end position="92"/>
    </location>
</feature>
<comment type="caution">
    <text evidence="3">The sequence shown here is derived from an EMBL/GenBank/DDBJ whole genome shotgun (WGS) entry which is preliminary data.</text>
</comment>
<dbReference type="SUPFAM" id="SSF111283">
    <property type="entry name" value="Putative modulator of DNA gyrase, PmbA/TldD"/>
    <property type="match status" value="1"/>
</dbReference>
<gene>
    <name evidence="3" type="primary">tldD</name>
    <name evidence="3" type="ORF">E6Q80_14080</name>
</gene>
<dbReference type="InterPro" id="IPR051463">
    <property type="entry name" value="Peptidase_U62_metallo"/>
</dbReference>
<protein>
    <submittedName>
        <fullName evidence="3">Metalloprotease TldD</fullName>
    </submittedName>
</protein>
<dbReference type="InterPro" id="IPR036059">
    <property type="entry name" value="TldD/PmbA_sf"/>
</dbReference>
<dbReference type="GO" id="GO:0006508">
    <property type="term" value="P:proteolysis"/>
    <property type="evidence" value="ECO:0007669"/>
    <property type="project" value="UniProtKB-KW"/>
</dbReference>
<evidence type="ECO:0000259" key="2">
    <source>
        <dbReference type="Pfam" id="PF19289"/>
    </source>
</evidence>
<sequence length="95" mass="9432">AVNFGGGQVDITNGKFVFSAAEAYLIEDGKVTRPVKGATLIGNGPDCLTRVSMIGNDLALDPGVGTCGKDGQSVPVGVGQPTLRIDGLTVGGTGA</sequence>
<evidence type="ECO:0000313" key="4">
    <source>
        <dbReference type="Proteomes" id="UP000321192"/>
    </source>
</evidence>
<dbReference type="AlphaFoldDB" id="A0A5C7SJD4"/>
<keyword evidence="3" id="KW-0645">Protease</keyword>
<keyword evidence="3" id="KW-0482">Metalloprotease</keyword>
<comment type="similarity">
    <text evidence="1">Belongs to the peptidase U62 family.</text>
</comment>
<dbReference type="PANTHER" id="PTHR30624:SF4">
    <property type="entry name" value="METALLOPROTEASE TLDD"/>
    <property type="match status" value="1"/>
</dbReference>
<dbReference type="GO" id="GO:0008237">
    <property type="term" value="F:metallopeptidase activity"/>
    <property type="evidence" value="ECO:0007669"/>
    <property type="project" value="UniProtKB-KW"/>
</dbReference>
<dbReference type="Pfam" id="PF19289">
    <property type="entry name" value="PmbA_TldD_3rd"/>
    <property type="match status" value="1"/>
</dbReference>
<evidence type="ECO:0000313" key="3">
    <source>
        <dbReference type="EMBL" id="TXH83086.1"/>
    </source>
</evidence>
<dbReference type="InterPro" id="IPR045569">
    <property type="entry name" value="Metalloprtase-TldD/E_C"/>
</dbReference>
<reference evidence="3 4" key="1">
    <citation type="submission" date="2018-09" db="EMBL/GenBank/DDBJ databases">
        <title>Metagenome Assembled Genomes from an Advanced Water Purification Facility.</title>
        <authorList>
            <person name="Stamps B.W."/>
            <person name="Spear J.R."/>
        </authorList>
    </citation>
    <scope>NUCLEOTIDE SEQUENCE [LARGE SCALE GENOMIC DNA]</scope>
    <source>
        <strain evidence="3">Bin_27_1</strain>
    </source>
</reference>
<evidence type="ECO:0000256" key="1">
    <source>
        <dbReference type="ARBA" id="ARBA00005836"/>
    </source>
</evidence>
<name>A0A5C7SJD4_THASP</name>
<dbReference type="PANTHER" id="PTHR30624">
    <property type="entry name" value="UNCHARACTERIZED PROTEIN TLDD AND PMBA"/>
    <property type="match status" value="1"/>
</dbReference>
<feature type="non-terminal residue" evidence="3">
    <location>
        <position position="1"/>
    </location>
</feature>
<proteinExistence type="inferred from homology"/>
<dbReference type="EMBL" id="SSFD01000223">
    <property type="protein sequence ID" value="TXH83086.1"/>
    <property type="molecule type" value="Genomic_DNA"/>
</dbReference>